<dbReference type="Proteomes" id="UP000230750">
    <property type="component" value="Unassembled WGS sequence"/>
</dbReference>
<feature type="compositionally biased region" description="Basic residues" evidence="1">
    <location>
        <begin position="39"/>
        <end position="52"/>
    </location>
</feature>
<feature type="region of interest" description="Disordered" evidence="1">
    <location>
        <begin position="38"/>
        <end position="58"/>
    </location>
</feature>
<gene>
    <name evidence="2" type="ORF">BSL78_11398</name>
</gene>
<evidence type="ECO:0000313" key="2">
    <source>
        <dbReference type="EMBL" id="PIK51725.1"/>
    </source>
</evidence>
<comment type="caution">
    <text evidence="2">The sequence shown here is derived from an EMBL/GenBank/DDBJ whole genome shotgun (WGS) entry which is preliminary data.</text>
</comment>
<sequence>MVMMRQDIINGMNSLRFKGDPPLPGPVVEYGRLPYSPRLSRRRTRSPTRLRARSASPRGRLDISGQIRRRVQRALENEYVTSSEGSEISSVTSDEAMDSLRVTMLTSPRRRYINY</sequence>
<protein>
    <submittedName>
        <fullName evidence="2">Uncharacterized protein</fullName>
    </submittedName>
</protein>
<keyword evidence="3" id="KW-1185">Reference proteome</keyword>
<organism evidence="2 3">
    <name type="scientific">Stichopus japonicus</name>
    <name type="common">Sea cucumber</name>
    <dbReference type="NCBI Taxonomy" id="307972"/>
    <lineage>
        <taxon>Eukaryota</taxon>
        <taxon>Metazoa</taxon>
        <taxon>Echinodermata</taxon>
        <taxon>Eleutherozoa</taxon>
        <taxon>Echinozoa</taxon>
        <taxon>Holothuroidea</taxon>
        <taxon>Aspidochirotacea</taxon>
        <taxon>Aspidochirotida</taxon>
        <taxon>Stichopodidae</taxon>
        <taxon>Apostichopus</taxon>
    </lineage>
</organism>
<accession>A0A2G8KUU1</accession>
<proteinExistence type="predicted"/>
<reference evidence="2 3" key="1">
    <citation type="journal article" date="2017" name="PLoS Biol.">
        <title>The sea cucumber genome provides insights into morphological evolution and visceral regeneration.</title>
        <authorList>
            <person name="Zhang X."/>
            <person name="Sun L."/>
            <person name="Yuan J."/>
            <person name="Sun Y."/>
            <person name="Gao Y."/>
            <person name="Zhang L."/>
            <person name="Li S."/>
            <person name="Dai H."/>
            <person name="Hamel J.F."/>
            <person name="Liu C."/>
            <person name="Yu Y."/>
            <person name="Liu S."/>
            <person name="Lin W."/>
            <person name="Guo K."/>
            <person name="Jin S."/>
            <person name="Xu P."/>
            <person name="Storey K.B."/>
            <person name="Huan P."/>
            <person name="Zhang T."/>
            <person name="Zhou Y."/>
            <person name="Zhang J."/>
            <person name="Lin C."/>
            <person name="Li X."/>
            <person name="Xing L."/>
            <person name="Huo D."/>
            <person name="Sun M."/>
            <person name="Wang L."/>
            <person name="Mercier A."/>
            <person name="Li F."/>
            <person name="Yang H."/>
            <person name="Xiang J."/>
        </authorList>
    </citation>
    <scope>NUCLEOTIDE SEQUENCE [LARGE SCALE GENOMIC DNA]</scope>
    <source>
        <strain evidence="2">Shaxun</strain>
        <tissue evidence="2">Muscle</tissue>
    </source>
</reference>
<dbReference type="EMBL" id="MRZV01000359">
    <property type="protein sequence ID" value="PIK51725.1"/>
    <property type="molecule type" value="Genomic_DNA"/>
</dbReference>
<evidence type="ECO:0000256" key="1">
    <source>
        <dbReference type="SAM" id="MobiDB-lite"/>
    </source>
</evidence>
<evidence type="ECO:0000313" key="3">
    <source>
        <dbReference type="Proteomes" id="UP000230750"/>
    </source>
</evidence>
<name>A0A2G8KUU1_STIJA</name>
<dbReference type="AlphaFoldDB" id="A0A2G8KUU1"/>